<comment type="caution">
    <text evidence="1">The sequence shown here is derived from an EMBL/GenBank/DDBJ whole genome shotgun (WGS) entry which is preliminary data.</text>
</comment>
<proteinExistence type="predicted"/>
<gene>
    <name evidence="1" type="ORF">RC62_3927</name>
</gene>
<name>A0A0Q0RWH5_9FLAO</name>
<reference evidence="1 2" key="1">
    <citation type="submission" date="2014-09" db="EMBL/GenBank/DDBJ databases">
        <title>Genome sequence of Flavobacterium aquidurense RC62.</title>
        <authorList>
            <person name="Kim J.F."/>
            <person name="Kwak M.-J."/>
        </authorList>
    </citation>
    <scope>NUCLEOTIDE SEQUENCE [LARGE SCALE GENOMIC DNA]</scope>
    <source>
        <strain evidence="1 2">RC62</strain>
    </source>
</reference>
<dbReference type="EMBL" id="JRLF01000007">
    <property type="protein sequence ID" value="KQB41582.1"/>
    <property type="molecule type" value="Genomic_DNA"/>
</dbReference>
<dbReference type="Proteomes" id="UP000050443">
    <property type="component" value="Unassembled WGS sequence"/>
</dbReference>
<dbReference type="AlphaFoldDB" id="A0A0Q0RWH5"/>
<dbReference type="PATRIC" id="fig|362413.3.peg.3853"/>
<evidence type="ECO:0000313" key="1">
    <source>
        <dbReference type="EMBL" id="KQB41582.1"/>
    </source>
</evidence>
<dbReference type="RefSeq" id="WP_055093195.1">
    <property type="nucleotide sequence ID" value="NZ_JRLF01000007.1"/>
</dbReference>
<dbReference type="STRING" id="362413.RC62_3927"/>
<dbReference type="OrthoDB" id="1290266at2"/>
<evidence type="ECO:0000313" key="2">
    <source>
        <dbReference type="Proteomes" id="UP000050443"/>
    </source>
</evidence>
<organism evidence="1 2">
    <name type="scientific">Flavobacterium aquidurense</name>
    <dbReference type="NCBI Taxonomy" id="362413"/>
    <lineage>
        <taxon>Bacteria</taxon>
        <taxon>Pseudomonadati</taxon>
        <taxon>Bacteroidota</taxon>
        <taxon>Flavobacteriia</taxon>
        <taxon>Flavobacteriales</taxon>
        <taxon>Flavobacteriaceae</taxon>
        <taxon>Flavobacterium</taxon>
    </lineage>
</organism>
<accession>A0A0Q0RWH5</accession>
<protein>
    <submittedName>
        <fullName evidence="1">Uncharacterized protein</fullName>
    </submittedName>
</protein>
<sequence length="539" mass="63432">MIHSITIVTPSGDQNIDFEVNDSLKQAIDLSLFNLSDFNSFDIKITFSQTIAEFRSHDYTWQKSEINFIANEFSPKIIRLENGQIVQSNITAGIWEIDENDTTVLLWRFNPDCSVPIASYLGNENRKTISSANQQFNFIETPALLFPKSEAIEISRSKNPFTAVACFTDHCDFDTAENLILQREFFKEHQIKVTKGFFLNHFSKREDNASFQNQKQELLNWSDDGHELCYHSLSQSIKTDQESFVDFEQFVPPLHDIKVWIDHGFQPYNFSLLKNKKFNKNEFENILNKKNINTLWNYIDSGTATHGVINQFNPRHFTLSNFLNGNKGLGFIKNTQLIIKNIIFHYYNEEDLILKYKHTASRFKKVFFQRELKLFFPLIRDFFKLSISIFSVLLFWNTKKKNPYKLAKYSPTVFKHIIFDKEFYIFQTLEMLDFKKSLSHENINTLINEKGVFIAHTYFSVPMEYHEGKLFSTETTIDKKVSENFKYLGYKIRNNQIWNPTLTELIEYWSDFEKLVLDIDLEGNIFEKSNTSLQKRQAI</sequence>